<reference evidence="1 2" key="1">
    <citation type="submission" date="2017-08" db="EMBL/GenBank/DDBJ databases">
        <title>Infants hospitalized years apart are colonized by the same room-sourced microbial strains.</title>
        <authorList>
            <person name="Brooks B."/>
            <person name="Olm M.R."/>
            <person name="Firek B.A."/>
            <person name="Baker R."/>
            <person name="Thomas B.C."/>
            <person name="Morowitz M.J."/>
            <person name="Banfield J.F."/>
        </authorList>
    </citation>
    <scope>NUCLEOTIDE SEQUENCE [LARGE SCALE GENOMIC DNA]</scope>
    <source>
        <strain evidence="1">S2_003_000_R2_11</strain>
    </source>
</reference>
<evidence type="ECO:0000313" key="1">
    <source>
        <dbReference type="EMBL" id="PZQ97570.1"/>
    </source>
</evidence>
<organism evidence="1 2">
    <name type="scientific">Cereibacter sphaeroides</name>
    <name type="common">Rhodobacter sphaeroides</name>
    <dbReference type="NCBI Taxonomy" id="1063"/>
    <lineage>
        <taxon>Bacteria</taxon>
        <taxon>Pseudomonadati</taxon>
        <taxon>Pseudomonadota</taxon>
        <taxon>Alphaproteobacteria</taxon>
        <taxon>Rhodobacterales</taxon>
        <taxon>Paracoccaceae</taxon>
        <taxon>Cereibacter</taxon>
    </lineage>
</organism>
<dbReference type="Proteomes" id="UP000248975">
    <property type="component" value="Unassembled WGS sequence"/>
</dbReference>
<sequence length="252" mass="28456">MSNDKGTAQKLKQLVLDHAEYDFEGFTWLQCNLEILGENLGVHKNTIRNALTKPPFRYIEKNTDEGAKRLLVRIGEGMCETDHVFVLRAIWRKGLVYYNAALEEQLTFKVLTLKNMGAEKALYERLLHRINSAHEGAKELDTLKAGGKVSLQVTPVQMGQLRGVVQALGEDAPNTVSCLLTYDGWLTFMAYLKAENRTARHYHWPELGEIMRNPDIALSTYLDILQASAKIDLKETARLTAKIEQLTPKKAA</sequence>
<protein>
    <submittedName>
        <fullName evidence="1">Uncharacterized protein</fullName>
    </submittedName>
</protein>
<dbReference type="EMBL" id="QFQS01000002">
    <property type="protein sequence ID" value="PZQ97570.1"/>
    <property type="molecule type" value="Genomic_DNA"/>
</dbReference>
<name>A0A2W5UI43_CERSP</name>
<accession>A0A2W5UI43</accession>
<comment type="caution">
    <text evidence="1">The sequence shown here is derived from an EMBL/GenBank/DDBJ whole genome shotgun (WGS) entry which is preliminary data.</text>
</comment>
<proteinExistence type="predicted"/>
<evidence type="ECO:0000313" key="2">
    <source>
        <dbReference type="Proteomes" id="UP000248975"/>
    </source>
</evidence>
<dbReference type="AlphaFoldDB" id="A0A2W5UI43"/>
<gene>
    <name evidence="1" type="ORF">DI533_10305</name>
</gene>